<dbReference type="Proteomes" id="UP001302126">
    <property type="component" value="Unassembled WGS sequence"/>
</dbReference>
<keyword evidence="1" id="KW-0175">Coiled coil</keyword>
<dbReference type="Gene3D" id="6.10.140.1020">
    <property type="match status" value="1"/>
</dbReference>
<protein>
    <recommendedName>
        <fullName evidence="5">Swi5-dependent recombination DNA repair protein 1</fullName>
    </recommendedName>
</protein>
<evidence type="ECO:0000256" key="2">
    <source>
        <dbReference type="SAM" id="MobiDB-lite"/>
    </source>
</evidence>
<dbReference type="AlphaFoldDB" id="A0AAN6X8K7"/>
<evidence type="ECO:0008006" key="5">
    <source>
        <dbReference type="Google" id="ProtNLM"/>
    </source>
</evidence>
<feature type="region of interest" description="Disordered" evidence="2">
    <location>
        <begin position="222"/>
        <end position="293"/>
    </location>
</feature>
<dbReference type="PANTHER" id="PTHR28527">
    <property type="entry name" value="MATING-TYPE SWITCHING PROTEIN SWI2-RELATED"/>
    <property type="match status" value="1"/>
</dbReference>
<reference evidence="3" key="2">
    <citation type="submission" date="2023-05" db="EMBL/GenBank/DDBJ databases">
        <authorList>
            <consortium name="Lawrence Berkeley National Laboratory"/>
            <person name="Steindorff A."/>
            <person name="Hensen N."/>
            <person name="Bonometti L."/>
            <person name="Westerberg I."/>
            <person name="Brannstrom I.O."/>
            <person name="Guillou S."/>
            <person name="Cros-Aarteil S."/>
            <person name="Calhoun S."/>
            <person name="Haridas S."/>
            <person name="Kuo A."/>
            <person name="Mondo S."/>
            <person name="Pangilinan J."/>
            <person name="Riley R."/>
            <person name="Labutti K."/>
            <person name="Andreopoulos B."/>
            <person name="Lipzen A."/>
            <person name="Chen C."/>
            <person name="Yanf M."/>
            <person name="Daum C."/>
            <person name="Ng V."/>
            <person name="Clum A."/>
            <person name="Ohm R."/>
            <person name="Martin F."/>
            <person name="Silar P."/>
            <person name="Natvig D."/>
            <person name="Lalanne C."/>
            <person name="Gautier V."/>
            <person name="Ament-Velasquez S.L."/>
            <person name="Kruys A."/>
            <person name="Hutchinson M.I."/>
            <person name="Powell A.J."/>
            <person name="Barry K."/>
            <person name="Miller A.N."/>
            <person name="Grigoriev I.V."/>
            <person name="Debuchy R."/>
            <person name="Gladieux P."/>
            <person name="Thoren M.H."/>
            <person name="Johannesson H."/>
        </authorList>
    </citation>
    <scope>NUCLEOTIDE SEQUENCE</scope>
    <source>
        <strain evidence="3">PSN309</strain>
    </source>
</reference>
<sequence length="315" mass="35779">MIIIFHYHDIKRETMKRSPQTQTPRPQDGKRQRLDAANATLKKPFRSPMINRQASAGNTPPSSAAQSPRTTNYRETPAKTPSARPSTLPPITPLRPSTAAGASPLTSRTATNTAATNTASRPLHRSLVFSTPRPQKRQEETESDDFLARIQRSHREMQDQLKEMQKQLDLIRQAKRIKEASERKRPGEEIDIELKELVGKWKNASKQAAEEVFELIKGRVDNMGGGEAWRDSRRRGRRGYDDGDAFGDGKKKRQRDEDEDDEGDAERYGDGEEGDKSEEEEEDEAEGFTMLMMLKSLNIEPEVLGYDPEEDKWVD</sequence>
<accession>A0AAN6X8K7</accession>
<dbReference type="PANTHER" id="PTHR28527:SF1">
    <property type="entry name" value="SWI5-DEPENDENT RECOMBINATION DNA REPAIR PROTEIN 1"/>
    <property type="match status" value="1"/>
</dbReference>
<evidence type="ECO:0000313" key="3">
    <source>
        <dbReference type="EMBL" id="KAK4193302.1"/>
    </source>
</evidence>
<dbReference type="GO" id="GO:0006310">
    <property type="term" value="P:DNA recombination"/>
    <property type="evidence" value="ECO:0007669"/>
    <property type="project" value="TreeGrafter"/>
</dbReference>
<keyword evidence="4" id="KW-1185">Reference proteome</keyword>
<reference evidence="3" key="1">
    <citation type="journal article" date="2023" name="Mol. Phylogenet. Evol.">
        <title>Genome-scale phylogeny and comparative genomics of the fungal order Sordariales.</title>
        <authorList>
            <person name="Hensen N."/>
            <person name="Bonometti L."/>
            <person name="Westerberg I."/>
            <person name="Brannstrom I.O."/>
            <person name="Guillou S."/>
            <person name="Cros-Aarteil S."/>
            <person name="Calhoun S."/>
            <person name="Haridas S."/>
            <person name="Kuo A."/>
            <person name="Mondo S."/>
            <person name="Pangilinan J."/>
            <person name="Riley R."/>
            <person name="LaButti K."/>
            <person name="Andreopoulos B."/>
            <person name="Lipzen A."/>
            <person name="Chen C."/>
            <person name="Yan M."/>
            <person name="Daum C."/>
            <person name="Ng V."/>
            <person name="Clum A."/>
            <person name="Steindorff A."/>
            <person name="Ohm R.A."/>
            <person name="Martin F."/>
            <person name="Silar P."/>
            <person name="Natvig D.O."/>
            <person name="Lalanne C."/>
            <person name="Gautier V."/>
            <person name="Ament-Velasquez S.L."/>
            <person name="Kruys A."/>
            <person name="Hutchinson M.I."/>
            <person name="Powell A.J."/>
            <person name="Barry K."/>
            <person name="Miller A.N."/>
            <person name="Grigoriev I.V."/>
            <person name="Debuchy R."/>
            <person name="Gladieux P."/>
            <person name="Hiltunen Thoren M."/>
            <person name="Johannesson H."/>
        </authorList>
    </citation>
    <scope>NUCLEOTIDE SEQUENCE</scope>
    <source>
        <strain evidence="3">PSN309</strain>
    </source>
</reference>
<name>A0AAN6X8K7_9PEZI</name>
<organism evidence="3 4">
    <name type="scientific">Podospora australis</name>
    <dbReference type="NCBI Taxonomy" id="1536484"/>
    <lineage>
        <taxon>Eukaryota</taxon>
        <taxon>Fungi</taxon>
        <taxon>Dikarya</taxon>
        <taxon>Ascomycota</taxon>
        <taxon>Pezizomycotina</taxon>
        <taxon>Sordariomycetes</taxon>
        <taxon>Sordariomycetidae</taxon>
        <taxon>Sordariales</taxon>
        <taxon>Podosporaceae</taxon>
        <taxon>Podospora</taxon>
    </lineage>
</organism>
<feature type="compositionally biased region" description="Polar residues" evidence="2">
    <location>
        <begin position="50"/>
        <end position="74"/>
    </location>
</feature>
<evidence type="ECO:0000256" key="1">
    <source>
        <dbReference type="SAM" id="Coils"/>
    </source>
</evidence>
<evidence type="ECO:0000313" key="4">
    <source>
        <dbReference type="Proteomes" id="UP001302126"/>
    </source>
</evidence>
<feature type="region of interest" description="Disordered" evidence="2">
    <location>
        <begin position="8"/>
        <end position="144"/>
    </location>
</feature>
<proteinExistence type="predicted"/>
<feature type="compositionally biased region" description="Low complexity" evidence="2">
    <location>
        <begin position="106"/>
        <end position="121"/>
    </location>
</feature>
<feature type="coiled-coil region" evidence="1">
    <location>
        <begin position="147"/>
        <end position="174"/>
    </location>
</feature>
<comment type="caution">
    <text evidence="3">The sequence shown here is derived from an EMBL/GenBank/DDBJ whole genome shotgun (WGS) entry which is preliminary data.</text>
</comment>
<gene>
    <name evidence="3" type="ORF">QBC35DRAFT_481171</name>
</gene>
<feature type="compositionally biased region" description="Acidic residues" evidence="2">
    <location>
        <begin position="271"/>
        <end position="286"/>
    </location>
</feature>
<dbReference type="EMBL" id="MU864351">
    <property type="protein sequence ID" value="KAK4193302.1"/>
    <property type="molecule type" value="Genomic_DNA"/>
</dbReference>